<accession>A0A7G5FGC7</accession>
<name>A0A7G5FGC7_9CORY</name>
<dbReference type="NCBIfam" id="NF033494">
    <property type="entry name" value="NSS_import_MetS"/>
    <property type="match status" value="1"/>
</dbReference>
<proteinExistence type="predicted"/>
<gene>
    <name evidence="1" type="primary">metS</name>
    <name evidence="1" type="ORF">HW450_02705</name>
</gene>
<dbReference type="Pfam" id="PF16951">
    <property type="entry name" value="MaAIMP_sms"/>
    <property type="match status" value="1"/>
</dbReference>
<dbReference type="Proteomes" id="UP000515570">
    <property type="component" value="Chromosome"/>
</dbReference>
<dbReference type="NCBIfam" id="NF033493">
    <property type="entry name" value="MetS_like_NSS"/>
    <property type="match status" value="1"/>
</dbReference>
<protein>
    <submittedName>
        <fullName evidence="1">Methionine/alanine import NSS transporter subunit MetS</fullName>
    </submittedName>
</protein>
<dbReference type="InterPro" id="IPR031596">
    <property type="entry name" value="MaAIMP_sms"/>
</dbReference>
<dbReference type="AlphaFoldDB" id="A0A7G5FGC7"/>
<dbReference type="EMBL" id="CP059833">
    <property type="protein sequence ID" value="QMV85668.1"/>
    <property type="molecule type" value="Genomic_DNA"/>
</dbReference>
<evidence type="ECO:0000313" key="1">
    <source>
        <dbReference type="EMBL" id="QMV85668.1"/>
    </source>
</evidence>
<sequence>MSGSAIMMMVLFIVIIWGGLAASIAALRRAPDDQVGVLGPSEHATDEVLIGHELEES</sequence>
<organism evidence="1 2">
    <name type="scientific">Corynebacterium hindlerae</name>
    <dbReference type="NCBI Taxonomy" id="699041"/>
    <lineage>
        <taxon>Bacteria</taxon>
        <taxon>Bacillati</taxon>
        <taxon>Actinomycetota</taxon>
        <taxon>Actinomycetes</taxon>
        <taxon>Mycobacteriales</taxon>
        <taxon>Corynebacteriaceae</taxon>
        <taxon>Corynebacterium</taxon>
    </lineage>
</organism>
<evidence type="ECO:0000313" key="2">
    <source>
        <dbReference type="Proteomes" id="UP000515570"/>
    </source>
</evidence>
<reference evidence="1 2" key="1">
    <citation type="submission" date="2020-07" db="EMBL/GenBank/DDBJ databases">
        <title>non toxigenic Corynebacterium sp. nov from a clinical source.</title>
        <authorList>
            <person name="Bernier A.-M."/>
            <person name="Bernard K."/>
        </authorList>
    </citation>
    <scope>NUCLEOTIDE SEQUENCE [LARGE SCALE GENOMIC DNA]</scope>
    <source>
        <strain evidence="2">NML 93-0612</strain>
    </source>
</reference>
<keyword evidence="2" id="KW-1185">Reference proteome</keyword>
<dbReference type="RefSeq" id="WP_182386489.1">
    <property type="nucleotide sequence ID" value="NZ_CP059833.1"/>
</dbReference>